<feature type="transmembrane region" description="Helical" evidence="6">
    <location>
        <begin position="91"/>
        <end position="109"/>
    </location>
</feature>
<comment type="caution">
    <text evidence="8">The sequence shown here is derived from an EMBL/GenBank/DDBJ whole genome shotgun (WGS) entry which is preliminary data.</text>
</comment>
<evidence type="ECO:0000313" key="8">
    <source>
        <dbReference type="EMBL" id="RDD62817.1"/>
    </source>
</evidence>
<feature type="transmembrane region" description="Helical" evidence="6">
    <location>
        <begin position="180"/>
        <end position="199"/>
    </location>
</feature>
<keyword evidence="5 6" id="KW-0472">Membrane</keyword>
<dbReference type="InterPro" id="IPR020846">
    <property type="entry name" value="MFS_dom"/>
</dbReference>
<keyword evidence="3 6" id="KW-0812">Transmembrane</keyword>
<comment type="subcellular location">
    <subcellularLocation>
        <location evidence="1">Cell membrane</location>
        <topology evidence="1">Multi-pass membrane protein</topology>
    </subcellularLocation>
</comment>
<feature type="transmembrane region" description="Helical" evidence="6">
    <location>
        <begin position="393"/>
        <end position="416"/>
    </location>
</feature>
<feature type="domain" description="Major facilitator superfamily (MFS) profile" evidence="7">
    <location>
        <begin position="24"/>
        <end position="420"/>
    </location>
</feature>
<protein>
    <submittedName>
        <fullName evidence="8">MFS transporter</fullName>
    </submittedName>
</protein>
<feature type="transmembrane region" description="Helical" evidence="6">
    <location>
        <begin position="115"/>
        <end position="134"/>
    </location>
</feature>
<dbReference type="Gene3D" id="1.20.1250.20">
    <property type="entry name" value="MFS general substrate transporter like domains"/>
    <property type="match status" value="1"/>
</dbReference>
<dbReference type="AlphaFoldDB" id="A0A369TFC2"/>
<organism evidence="8 9">
    <name type="scientific">Ferruginivarius sediminum</name>
    <dbReference type="NCBI Taxonomy" id="2661937"/>
    <lineage>
        <taxon>Bacteria</taxon>
        <taxon>Pseudomonadati</taxon>
        <taxon>Pseudomonadota</taxon>
        <taxon>Alphaproteobacteria</taxon>
        <taxon>Rhodospirillales</taxon>
        <taxon>Rhodospirillaceae</taxon>
        <taxon>Ferruginivarius</taxon>
    </lineage>
</organism>
<keyword evidence="9" id="KW-1185">Reference proteome</keyword>
<dbReference type="InterPro" id="IPR011701">
    <property type="entry name" value="MFS"/>
</dbReference>
<feature type="transmembrane region" description="Helical" evidence="6">
    <location>
        <begin position="323"/>
        <end position="343"/>
    </location>
</feature>
<dbReference type="GO" id="GO:0022857">
    <property type="term" value="F:transmembrane transporter activity"/>
    <property type="evidence" value="ECO:0007669"/>
    <property type="project" value="InterPro"/>
</dbReference>
<feature type="transmembrane region" description="Helical" evidence="6">
    <location>
        <begin position="268"/>
        <end position="289"/>
    </location>
</feature>
<evidence type="ECO:0000256" key="1">
    <source>
        <dbReference type="ARBA" id="ARBA00004651"/>
    </source>
</evidence>
<keyword evidence="2" id="KW-1003">Cell membrane</keyword>
<dbReference type="EMBL" id="QPMH01000004">
    <property type="protein sequence ID" value="RDD62817.1"/>
    <property type="molecule type" value="Genomic_DNA"/>
</dbReference>
<dbReference type="SUPFAM" id="SSF103473">
    <property type="entry name" value="MFS general substrate transporter"/>
    <property type="match status" value="1"/>
</dbReference>
<evidence type="ECO:0000256" key="6">
    <source>
        <dbReference type="SAM" id="Phobius"/>
    </source>
</evidence>
<dbReference type="PANTHER" id="PTHR43124">
    <property type="entry name" value="PURINE EFFLUX PUMP PBUE"/>
    <property type="match status" value="1"/>
</dbReference>
<dbReference type="Proteomes" id="UP000253941">
    <property type="component" value="Unassembled WGS sequence"/>
</dbReference>
<dbReference type="InterPro" id="IPR050189">
    <property type="entry name" value="MFS_Efflux_Transporters"/>
</dbReference>
<sequence>MPSTKTAEADTTAPQRVALRAVLTVFLPFAGGYYLSYVYRSVNAIIAGRLQADVGLSAAELGVLTSAYFVAFAAFQLPLGLLLDRYGPRRVHGVLLVIATAGSALFAVGDTLLELWLARALIGLGVAAGLMAALKAITQWFPERRWPLVNGCFLAMGGLGAMSATAPVEAVLQFTDWRGLFLGLALATLAVALAVFLVVPERRRTSAPPDLKTQISGLKSIYGDPFFWRLAPMSALAMATSLSIHGLWAGPWLRDVAGLDRAGTASTLLFMAAAMTVGFVLWGSVADLLQRRGVRLTQTLGVGIVGYLLALAAILGKLAPESIVPWLTFGLISNISSLSYTVLSRHFPIQYAGRANTALNLLVFLFAFGVQAAIGAIVDRWPAEADGGYPDAAYQTAFGCFWGLVLLAFVWFMLGARRAPMDGSKR</sequence>
<dbReference type="GO" id="GO:0005886">
    <property type="term" value="C:plasma membrane"/>
    <property type="evidence" value="ECO:0007669"/>
    <property type="project" value="UniProtKB-SubCell"/>
</dbReference>
<feature type="transmembrane region" description="Helical" evidence="6">
    <location>
        <begin position="21"/>
        <end position="39"/>
    </location>
</feature>
<dbReference type="RefSeq" id="WP_114581392.1">
    <property type="nucleotide sequence ID" value="NZ_QPMH01000004.1"/>
</dbReference>
<reference evidence="8 9" key="1">
    <citation type="submission" date="2018-07" db="EMBL/GenBank/DDBJ databases">
        <title>Venubactetium sediminum gen. nov., sp. nov., isolated from a marine solar saltern.</title>
        <authorList>
            <person name="Wang S."/>
        </authorList>
    </citation>
    <scope>NUCLEOTIDE SEQUENCE [LARGE SCALE GENOMIC DNA]</scope>
    <source>
        <strain evidence="8 9">WD2A32</strain>
    </source>
</reference>
<gene>
    <name evidence="8" type="ORF">DRB17_06575</name>
</gene>
<evidence type="ECO:0000313" key="9">
    <source>
        <dbReference type="Proteomes" id="UP000253941"/>
    </source>
</evidence>
<dbReference type="Pfam" id="PF07690">
    <property type="entry name" value="MFS_1"/>
    <property type="match status" value="1"/>
</dbReference>
<feature type="transmembrane region" description="Helical" evidence="6">
    <location>
        <begin position="355"/>
        <end position="378"/>
    </location>
</feature>
<feature type="transmembrane region" description="Helical" evidence="6">
    <location>
        <begin position="59"/>
        <end position="79"/>
    </location>
</feature>
<feature type="transmembrane region" description="Helical" evidence="6">
    <location>
        <begin position="296"/>
        <end position="317"/>
    </location>
</feature>
<dbReference type="InterPro" id="IPR036259">
    <property type="entry name" value="MFS_trans_sf"/>
</dbReference>
<dbReference type="PROSITE" id="PS50850">
    <property type="entry name" value="MFS"/>
    <property type="match status" value="1"/>
</dbReference>
<accession>A0A369TFC2</accession>
<name>A0A369TFC2_9PROT</name>
<feature type="transmembrane region" description="Helical" evidence="6">
    <location>
        <begin position="226"/>
        <end position="248"/>
    </location>
</feature>
<evidence type="ECO:0000256" key="3">
    <source>
        <dbReference type="ARBA" id="ARBA00022692"/>
    </source>
</evidence>
<keyword evidence="4 6" id="KW-1133">Transmembrane helix</keyword>
<evidence type="ECO:0000259" key="7">
    <source>
        <dbReference type="PROSITE" id="PS50850"/>
    </source>
</evidence>
<proteinExistence type="predicted"/>
<feature type="transmembrane region" description="Helical" evidence="6">
    <location>
        <begin position="146"/>
        <end position="168"/>
    </location>
</feature>
<evidence type="ECO:0000256" key="2">
    <source>
        <dbReference type="ARBA" id="ARBA00022475"/>
    </source>
</evidence>
<evidence type="ECO:0000256" key="4">
    <source>
        <dbReference type="ARBA" id="ARBA00022989"/>
    </source>
</evidence>
<dbReference type="PANTHER" id="PTHR43124:SF3">
    <property type="entry name" value="CHLORAMPHENICOL EFFLUX PUMP RV0191"/>
    <property type="match status" value="1"/>
</dbReference>
<evidence type="ECO:0000256" key="5">
    <source>
        <dbReference type="ARBA" id="ARBA00023136"/>
    </source>
</evidence>